<dbReference type="SUPFAM" id="SSF51430">
    <property type="entry name" value="NAD(P)-linked oxidoreductase"/>
    <property type="match status" value="1"/>
</dbReference>
<dbReference type="OrthoDB" id="9773828at2"/>
<dbReference type="InterPro" id="IPR053135">
    <property type="entry name" value="AKR2_Oxidoreductase"/>
</dbReference>
<proteinExistence type="predicted"/>
<evidence type="ECO:0000313" key="2">
    <source>
        <dbReference type="EMBL" id="SJZ42422.1"/>
    </source>
</evidence>
<keyword evidence="3" id="KW-1185">Reference proteome</keyword>
<feature type="domain" description="NADP-dependent oxidoreductase" evidence="1">
    <location>
        <begin position="15"/>
        <end position="311"/>
    </location>
</feature>
<dbReference type="STRING" id="225324.SAMN02745126_01003"/>
<evidence type="ECO:0000313" key="3">
    <source>
        <dbReference type="Proteomes" id="UP000190092"/>
    </source>
</evidence>
<dbReference type="RefSeq" id="WP_085932678.1">
    <property type="nucleotide sequence ID" value="NZ_FUWJ01000001.1"/>
</dbReference>
<dbReference type="EMBL" id="FUWJ01000001">
    <property type="protein sequence ID" value="SJZ42422.1"/>
    <property type="molecule type" value="Genomic_DNA"/>
</dbReference>
<protein>
    <submittedName>
        <fullName evidence="2">Predicted oxidoreductase</fullName>
    </submittedName>
</protein>
<dbReference type="AlphaFoldDB" id="A0A1T4KJ08"/>
<dbReference type="Gene3D" id="3.20.20.100">
    <property type="entry name" value="NADP-dependent oxidoreductase domain"/>
    <property type="match status" value="1"/>
</dbReference>
<gene>
    <name evidence="2" type="ORF">SAMN02745126_01003</name>
</gene>
<sequence length="323" mass="34516">MKYRPLGKTGLLVSEIGFGAWGIGGRTTGHTSYGDTDDRTSLAALARALECGITFFDTSSAYGSGHSEELIGRAFRTERHRVVIATKAGYESWDRPPDFSPRAIIASTEGSLRRLQTDYIDLLQLHNPARETLAVGEAVGALRDLQEAGKIRAWGVSTKGPAEALEAVSMASAPVIQINFNMMDVRAVTTGLLQEAVKRQVGVIGRTPLNFGFLSGMVRRDTTFPPGDHRLGWSRAQLDNWIDGAADLLHAVGAEPGPSAVQAALRFCLAFPELSTTIPGILTSDEAEQNARASDLGPLPAAAVAAVLEINRTRDFFVGRAGA</sequence>
<evidence type="ECO:0000259" key="1">
    <source>
        <dbReference type="Pfam" id="PF00248"/>
    </source>
</evidence>
<dbReference type="PANTHER" id="PTHR43312:SF1">
    <property type="entry name" value="NADP-DEPENDENT OXIDOREDUCTASE DOMAIN-CONTAINING PROTEIN"/>
    <property type="match status" value="1"/>
</dbReference>
<name>A0A1T4KJ08_9HYPH</name>
<dbReference type="PRINTS" id="PR00069">
    <property type="entry name" value="ALDKETRDTASE"/>
</dbReference>
<dbReference type="Proteomes" id="UP000190092">
    <property type="component" value="Unassembled WGS sequence"/>
</dbReference>
<dbReference type="PANTHER" id="PTHR43312">
    <property type="entry name" value="D-THREO-ALDOSE 1-DEHYDROGENASE"/>
    <property type="match status" value="1"/>
</dbReference>
<dbReference type="InterPro" id="IPR023210">
    <property type="entry name" value="NADP_OxRdtase_dom"/>
</dbReference>
<dbReference type="CDD" id="cd19086">
    <property type="entry name" value="AKR_AKR11C1"/>
    <property type="match status" value="1"/>
</dbReference>
<accession>A0A1T4KJ08</accession>
<dbReference type="InterPro" id="IPR036812">
    <property type="entry name" value="NAD(P)_OxRdtase_dom_sf"/>
</dbReference>
<dbReference type="Pfam" id="PF00248">
    <property type="entry name" value="Aldo_ket_red"/>
    <property type="match status" value="1"/>
</dbReference>
<dbReference type="GO" id="GO:0016491">
    <property type="term" value="F:oxidoreductase activity"/>
    <property type="evidence" value="ECO:0007669"/>
    <property type="project" value="InterPro"/>
</dbReference>
<organism evidence="2 3">
    <name type="scientific">Enhydrobacter aerosaccus</name>
    <dbReference type="NCBI Taxonomy" id="225324"/>
    <lineage>
        <taxon>Bacteria</taxon>
        <taxon>Pseudomonadati</taxon>
        <taxon>Pseudomonadota</taxon>
        <taxon>Alphaproteobacteria</taxon>
        <taxon>Hyphomicrobiales</taxon>
        <taxon>Enhydrobacter</taxon>
    </lineage>
</organism>
<reference evidence="3" key="1">
    <citation type="submission" date="2017-02" db="EMBL/GenBank/DDBJ databases">
        <authorList>
            <person name="Varghese N."/>
            <person name="Submissions S."/>
        </authorList>
    </citation>
    <scope>NUCLEOTIDE SEQUENCE [LARGE SCALE GENOMIC DNA]</scope>
    <source>
        <strain evidence="3">ATCC 27094</strain>
    </source>
</reference>
<dbReference type="InterPro" id="IPR020471">
    <property type="entry name" value="AKR"/>
</dbReference>